<evidence type="ECO:0000256" key="1">
    <source>
        <dbReference type="ARBA" id="ARBA00004651"/>
    </source>
</evidence>
<feature type="transmembrane region" description="Helical" evidence="7">
    <location>
        <begin position="28"/>
        <end position="50"/>
    </location>
</feature>
<protein>
    <submittedName>
        <fullName evidence="9">Phosphonate ABC transporter, inner membrane subunit</fullName>
    </submittedName>
</protein>
<name>D2S0A3_HALTV</name>
<dbReference type="KEGG" id="htu:Htur_3945"/>
<dbReference type="Proteomes" id="UP000001903">
    <property type="component" value="Plasmid pHTUR01"/>
</dbReference>
<comment type="subcellular location">
    <subcellularLocation>
        <location evidence="1 7">Cell membrane</location>
        <topology evidence="1 7">Multi-pass membrane protein</topology>
    </subcellularLocation>
</comment>
<dbReference type="InterPro" id="IPR035906">
    <property type="entry name" value="MetI-like_sf"/>
</dbReference>
<evidence type="ECO:0000256" key="3">
    <source>
        <dbReference type="ARBA" id="ARBA00022475"/>
    </source>
</evidence>
<keyword evidence="4 7" id="KW-0812">Transmembrane</keyword>
<dbReference type="SUPFAM" id="SSF161098">
    <property type="entry name" value="MetI-like"/>
    <property type="match status" value="1"/>
</dbReference>
<accession>D2S0A3</accession>
<proteinExistence type="inferred from homology"/>
<keyword evidence="10" id="KW-1185">Reference proteome</keyword>
<evidence type="ECO:0000313" key="10">
    <source>
        <dbReference type="Proteomes" id="UP000001903"/>
    </source>
</evidence>
<dbReference type="PANTHER" id="PTHR30043:SF1">
    <property type="entry name" value="ABC TRANSPORT SYSTEM PERMEASE PROTEIN P69"/>
    <property type="match status" value="1"/>
</dbReference>
<evidence type="ECO:0000256" key="6">
    <source>
        <dbReference type="ARBA" id="ARBA00023136"/>
    </source>
</evidence>
<dbReference type="OrthoDB" id="338493at2157"/>
<sequence>MTEDAQRYAEVDPSGTRTLLSKRSLSSVLAVTVVLAVASWIVGVDPLLLLSSAARDQMVAFVADGFPPEVGRDFLFGRTLRDGLLWAVVETLAISIVGTSLAVVFAIPLALASASTVTHEGPLYAGASSSRVAFGYVLHRSARVVLSFLRSVPGLVWGFLFVTAVGLGPFAGALALGVHNAGVLGKLYADFLEDTDPMTTEAVASSGATRFQAVCHGMVPQISATVASYTLYRWECTIRSATILGFVGAGGIGYYLVISIQRLQYQKLVTAIAAVFALVVMSDALASRLRARMV</sequence>
<dbReference type="InterPro" id="IPR000515">
    <property type="entry name" value="MetI-like"/>
</dbReference>
<dbReference type="GO" id="GO:0005886">
    <property type="term" value="C:plasma membrane"/>
    <property type="evidence" value="ECO:0007669"/>
    <property type="project" value="UniProtKB-SubCell"/>
</dbReference>
<feature type="transmembrane region" description="Helical" evidence="7">
    <location>
        <begin position="84"/>
        <end position="111"/>
    </location>
</feature>
<dbReference type="HOGENOM" id="CLU_064254_0_2_2"/>
<feature type="domain" description="ABC transmembrane type-1" evidence="8">
    <location>
        <begin position="88"/>
        <end position="287"/>
    </location>
</feature>
<evidence type="ECO:0000313" key="9">
    <source>
        <dbReference type="EMBL" id="ADB62800.1"/>
    </source>
</evidence>
<dbReference type="EMBL" id="CP001861">
    <property type="protein sequence ID" value="ADB62800.1"/>
    <property type="molecule type" value="Genomic_DNA"/>
</dbReference>
<keyword evidence="5 7" id="KW-1133">Transmembrane helix</keyword>
<evidence type="ECO:0000256" key="2">
    <source>
        <dbReference type="ARBA" id="ARBA00022448"/>
    </source>
</evidence>
<dbReference type="CDD" id="cd06261">
    <property type="entry name" value="TM_PBP2"/>
    <property type="match status" value="1"/>
</dbReference>
<dbReference type="NCBIfam" id="TIGR01097">
    <property type="entry name" value="PhnE"/>
    <property type="match status" value="1"/>
</dbReference>
<keyword evidence="2 7" id="KW-0813">Transport</keyword>
<dbReference type="Pfam" id="PF00528">
    <property type="entry name" value="BPD_transp_1"/>
    <property type="match status" value="1"/>
</dbReference>
<evidence type="ECO:0000256" key="5">
    <source>
        <dbReference type="ARBA" id="ARBA00022989"/>
    </source>
</evidence>
<dbReference type="GO" id="GO:0015416">
    <property type="term" value="F:ABC-type phosphonate transporter activity"/>
    <property type="evidence" value="ECO:0007669"/>
    <property type="project" value="InterPro"/>
</dbReference>
<keyword evidence="3" id="KW-1003">Cell membrane</keyword>
<feature type="transmembrane region" description="Helical" evidence="7">
    <location>
        <begin position="268"/>
        <end position="286"/>
    </location>
</feature>
<feature type="transmembrane region" description="Helical" evidence="7">
    <location>
        <begin position="155"/>
        <end position="178"/>
    </location>
</feature>
<evidence type="ECO:0000256" key="4">
    <source>
        <dbReference type="ARBA" id="ARBA00022692"/>
    </source>
</evidence>
<dbReference type="InterPro" id="IPR005769">
    <property type="entry name" value="PhnE/PtxC"/>
</dbReference>
<dbReference type="GeneID" id="8744573"/>
<gene>
    <name evidence="9" type="ordered locus">Htur_3945</name>
</gene>
<keyword evidence="6 7" id="KW-0472">Membrane</keyword>
<feature type="transmembrane region" description="Helical" evidence="7">
    <location>
        <begin position="241"/>
        <end position="262"/>
    </location>
</feature>
<dbReference type="PANTHER" id="PTHR30043">
    <property type="entry name" value="PHOSPHONATES TRANSPORT SYSTEM PERMEASE PROTEIN"/>
    <property type="match status" value="1"/>
</dbReference>
<reference evidence="9 10" key="1">
    <citation type="journal article" date="2010" name="Stand. Genomic Sci.">
        <title>Complete genome sequence of Haloterrigena turkmenica type strain (4k).</title>
        <authorList>
            <person name="Saunders E."/>
            <person name="Tindall B.J."/>
            <person name="Fahnrich R."/>
            <person name="Lapidus A."/>
            <person name="Copeland A."/>
            <person name="Del Rio T.G."/>
            <person name="Lucas S."/>
            <person name="Chen F."/>
            <person name="Tice H."/>
            <person name="Cheng J.F."/>
            <person name="Han C."/>
            <person name="Detter J.C."/>
            <person name="Bruce D."/>
            <person name="Goodwin L."/>
            <person name="Chain P."/>
            <person name="Pitluck S."/>
            <person name="Pati A."/>
            <person name="Ivanova N."/>
            <person name="Mavromatis K."/>
            <person name="Chen A."/>
            <person name="Palaniappan K."/>
            <person name="Land M."/>
            <person name="Hauser L."/>
            <person name="Chang Y.J."/>
            <person name="Jeffries C.D."/>
            <person name="Brettin T."/>
            <person name="Rohde M."/>
            <person name="Goker M."/>
            <person name="Bristow J."/>
            <person name="Eisen J.A."/>
            <person name="Markowitz V."/>
            <person name="Hugenholtz P."/>
            <person name="Klenk H.P."/>
            <person name="Kyrpides N.C."/>
        </authorList>
    </citation>
    <scope>NUCLEOTIDE SEQUENCE [LARGE SCALE GENOMIC DNA]</scope>
    <source>
        <strain evidence="10">ATCC 51198 / DSM 5511 / JCM 9101 / NCIMB 13204 / VKM B-1734 / 4k</strain>
    </source>
</reference>
<keyword evidence="9" id="KW-0614">Plasmid</keyword>
<evidence type="ECO:0000256" key="7">
    <source>
        <dbReference type="RuleBase" id="RU363032"/>
    </source>
</evidence>
<comment type="similarity">
    <text evidence="7">Belongs to the binding-protein-dependent transport system permease family.</text>
</comment>
<organism evidence="9 10">
    <name type="scientific">Haloterrigena turkmenica (strain ATCC 51198 / DSM 5511 / JCM 9101 / NCIMB 13204 / VKM B-1734 / 4k)</name>
    <name type="common">Halococcus turkmenicus</name>
    <dbReference type="NCBI Taxonomy" id="543526"/>
    <lineage>
        <taxon>Archaea</taxon>
        <taxon>Methanobacteriati</taxon>
        <taxon>Methanobacteriota</taxon>
        <taxon>Stenosarchaea group</taxon>
        <taxon>Halobacteria</taxon>
        <taxon>Halobacteriales</taxon>
        <taxon>Natrialbaceae</taxon>
        <taxon>Haloterrigena</taxon>
    </lineage>
</organism>
<dbReference type="RefSeq" id="WP_012945044.1">
    <property type="nucleotide sequence ID" value="NC_013744.1"/>
</dbReference>
<dbReference type="AlphaFoldDB" id="D2S0A3"/>
<dbReference type="PROSITE" id="PS50928">
    <property type="entry name" value="ABC_TM1"/>
    <property type="match status" value="1"/>
</dbReference>
<geneLocation type="plasmid" evidence="9 10">
    <name>pHTUR01</name>
</geneLocation>
<evidence type="ECO:0000259" key="8">
    <source>
        <dbReference type="PROSITE" id="PS50928"/>
    </source>
</evidence>
<dbReference type="Gene3D" id="1.10.3720.10">
    <property type="entry name" value="MetI-like"/>
    <property type="match status" value="1"/>
</dbReference>